<feature type="compositionally biased region" description="Low complexity" evidence="1">
    <location>
        <begin position="192"/>
        <end position="209"/>
    </location>
</feature>
<gene>
    <name evidence="2" type="ORF">BTUL_0064g00010</name>
</gene>
<sequence length="379" mass="40585">MYPTGFSDTISDMHWAAEDSLFSGLILPDGTNQTFDLSGNTGTGSSTESYPSQAPTYTADLPSRTTPSLTLSPRTASSTSTSNLQNLECSSHKTLTTISENSTFCESPEDQVAGCISIDKNEEETIVQRLAKTNLDLVSLLSQIDKGTPTAVVEMLVEPIDETKSSRTRLDDILNSTRDFLQALSLLATSSCRPSARSPRSSSGTAPSPIQTSNTIRLDLQKSNKDCSDTTSGTDESSTSSPVESCSSSIHSILSNSDSQTYSNDDPSLCPLPGLSFCSFPLQSGNLQTTILIQIITSLFEQIGRLLGLPRDYRIDPGEIGPDGFASGGLLSSEEMLGIAKFAFQQRESGQSESRRGGLQALREHLEGIKQLLKNSIAP</sequence>
<reference evidence="2 3" key="1">
    <citation type="submission" date="2017-12" db="EMBL/GenBank/DDBJ databases">
        <title>Comparative genomics of Botrytis spp.</title>
        <authorList>
            <person name="Valero-Jimenez C.A."/>
            <person name="Tapia P."/>
            <person name="Veloso J."/>
            <person name="Silva-Moreno E."/>
            <person name="Staats M."/>
            <person name="Valdes J.H."/>
            <person name="Van Kan J.A.L."/>
        </authorList>
    </citation>
    <scope>NUCLEOTIDE SEQUENCE [LARGE SCALE GENOMIC DNA]</scope>
    <source>
        <strain evidence="2 3">Bt9001</strain>
    </source>
</reference>
<evidence type="ECO:0000313" key="2">
    <source>
        <dbReference type="EMBL" id="TGO13703.1"/>
    </source>
</evidence>
<evidence type="ECO:0000313" key="3">
    <source>
        <dbReference type="Proteomes" id="UP000297777"/>
    </source>
</evidence>
<feature type="region of interest" description="Disordered" evidence="1">
    <location>
        <begin position="192"/>
        <end position="244"/>
    </location>
</feature>
<feature type="compositionally biased region" description="Polar residues" evidence="1">
    <location>
        <begin position="63"/>
        <end position="84"/>
    </location>
</feature>
<evidence type="ECO:0000256" key="1">
    <source>
        <dbReference type="SAM" id="MobiDB-lite"/>
    </source>
</evidence>
<keyword evidence="3" id="KW-1185">Reference proteome</keyword>
<proteinExistence type="predicted"/>
<feature type="compositionally biased region" description="Low complexity" evidence="1">
    <location>
        <begin position="38"/>
        <end position="47"/>
    </location>
</feature>
<comment type="caution">
    <text evidence="2">The sequence shown here is derived from an EMBL/GenBank/DDBJ whole genome shotgun (WGS) entry which is preliminary data.</text>
</comment>
<feature type="compositionally biased region" description="Basic and acidic residues" evidence="1">
    <location>
        <begin position="219"/>
        <end position="228"/>
    </location>
</feature>
<protein>
    <recommendedName>
        <fullName evidence="4">Aflatoxin regulatory protein domain-containing protein</fullName>
    </recommendedName>
</protein>
<name>A0A4Z1ETE3_9HELO</name>
<evidence type="ECO:0008006" key="4">
    <source>
        <dbReference type="Google" id="ProtNLM"/>
    </source>
</evidence>
<feature type="compositionally biased region" description="Low complexity" evidence="1">
    <location>
        <begin position="229"/>
        <end position="244"/>
    </location>
</feature>
<dbReference type="AlphaFoldDB" id="A0A4Z1ETE3"/>
<dbReference type="EMBL" id="PQXH01000064">
    <property type="protein sequence ID" value="TGO13703.1"/>
    <property type="molecule type" value="Genomic_DNA"/>
</dbReference>
<dbReference type="OrthoDB" id="4222821at2759"/>
<feature type="region of interest" description="Disordered" evidence="1">
    <location>
        <begin position="36"/>
        <end position="84"/>
    </location>
</feature>
<dbReference type="Proteomes" id="UP000297777">
    <property type="component" value="Unassembled WGS sequence"/>
</dbReference>
<organism evidence="2 3">
    <name type="scientific">Botrytis tulipae</name>
    <dbReference type="NCBI Taxonomy" id="87230"/>
    <lineage>
        <taxon>Eukaryota</taxon>
        <taxon>Fungi</taxon>
        <taxon>Dikarya</taxon>
        <taxon>Ascomycota</taxon>
        <taxon>Pezizomycotina</taxon>
        <taxon>Leotiomycetes</taxon>
        <taxon>Helotiales</taxon>
        <taxon>Sclerotiniaceae</taxon>
        <taxon>Botrytis</taxon>
    </lineage>
</organism>
<accession>A0A4Z1ETE3</accession>